<sequence length="32" mass="3619">MTKAQLKQMLLTRRANDVASALFTTDVAVRLR</sequence>
<dbReference type="EMBL" id="LS483460">
    <property type="protein sequence ID" value="SQH98340.1"/>
    <property type="molecule type" value="Genomic_DNA"/>
</dbReference>
<proteinExistence type="predicted"/>
<organism evidence="1 2">
    <name type="scientific">Corynebacterium minutissimum</name>
    <dbReference type="NCBI Taxonomy" id="38301"/>
    <lineage>
        <taxon>Bacteria</taxon>
        <taxon>Bacillati</taxon>
        <taxon>Actinomycetota</taxon>
        <taxon>Actinomycetes</taxon>
        <taxon>Mycobacteriales</taxon>
        <taxon>Corynebacteriaceae</taxon>
        <taxon>Corynebacterium</taxon>
    </lineage>
</organism>
<dbReference type="AlphaFoldDB" id="A0A2X4RPS3"/>
<dbReference type="Proteomes" id="UP000249264">
    <property type="component" value="Chromosome 1"/>
</dbReference>
<dbReference type="KEGG" id="cmin:NCTC10288_00179"/>
<reference evidence="1 2" key="1">
    <citation type="submission" date="2018-06" db="EMBL/GenBank/DDBJ databases">
        <authorList>
            <consortium name="Pathogen Informatics"/>
            <person name="Doyle S."/>
        </authorList>
    </citation>
    <scope>NUCLEOTIDE SEQUENCE [LARGE SCALE GENOMIC DNA]</scope>
    <source>
        <strain evidence="1 2">NCTC10288</strain>
    </source>
</reference>
<gene>
    <name evidence="1" type="ORF">NCTC10288_00179</name>
</gene>
<name>A0A2X4RPS3_9CORY</name>
<protein>
    <submittedName>
        <fullName evidence="1">Uncharacterized protein</fullName>
    </submittedName>
</protein>
<evidence type="ECO:0000313" key="2">
    <source>
        <dbReference type="Proteomes" id="UP000249264"/>
    </source>
</evidence>
<accession>A0A2X4RPS3</accession>
<evidence type="ECO:0000313" key="1">
    <source>
        <dbReference type="EMBL" id="SQH98340.1"/>
    </source>
</evidence>